<dbReference type="InterPro" id="IPR008948">
    <property type="entry name" value="L-Aspartase-like"/>
</dbReference>
<comment type="caution">
    <text evidence="6">The sequence shown here is derived from an EMBL/GenBank/DDBJ whole genome shotgun (WGS) entry which is preliminary data.</text>
</comment>
<keyword evidence="3 4" id="KW-0055">Arginine biosynthesis</keyword>
<comment type="pathway">
    <text evidence="1 4">Amino-acid biosynthesis; L-arginine biosynthesis; L-arginine from L-ornithine and carbamoyl phosphate: step 3/3.</text>
</comment>
<name>A0A1G1VPU0_9BACT</name>
<comment type="similarity">
    <text evidence="4">Belongs to the lyase 1 family. Argininosuccinate lyase subfamily.</text>
</comment>
<comment type="subcellular location">
    <subcellularLocation>
        <location evidence="4">Cytoplasm</location>
    </subcellularLocation>
</comment>
<dbReference type="InterPro" id="IPR000362">
    <property type="entry name" value="Fumarate_lyase_fam"/>
</dbReference>
<dbReference type="InterPro" id="IPR009049">
    <property type="entry name" value="Argininosuccinate_lyase"/>
</dbReference>
<dbReference type="PANTHER" id="PTHR43814">
    <property type="entry name" value="ARGININOSUCCINATE LYASE"/>
    <property type="match status" value="1"/>
</dbReference>
<evidence type="ECO:0000256" key="3">
    <source>
        <dbReference type="ARBA" id="ARBA00022571"/>
    </source>
</evidence>
<keyword evidence="4" id="KW-0028">Amino-acid biosynthesis</keyword>
<dbReference type="EMBL" id="MHCH01000026">
    <property type="protein sequence ID" value="OGY17421.1"/>
    <property type="molecule type" value="Genomic_DNA"/>
</dbReference>
<evidence type="ECO:0000313" key="6">
    <source>
        <dbReference type="EMBL" id="OGY17421.1"/>
    </source>
</evidence>
<dbReference type="GO" id="GO:0004056">
    <property type="term" value="F:argininosuccinate lyase activity"/>
    <property type="evidence" value="ECO:0007669"/>
    <property type="project" value="UniProtKB-UniRule"/>
</dbReference>
<gene>
    <name evidence="4" type="primary">argH</name>
    <name evidence="6" type="ORF">A2784_03340</name>
</gene>
<dbReference type="UniPathway" id="UPA00068">
    <property type="reaction ID" value="UER00114"/>
</dbReference>
<dbReference type="STRING" id="1797589.A2784_03340"/>
<dbReference type="GO" id="GO:0042450">
    <property type="term" value="P:L-arginine biosynthetic process via ornithine"/>
    <property type="evidence" value="ECO:0007669"/>
    <property type="project" value="UniProtKB-UniRule"/>
</dbReference>
<dbReference type="Gene3D" id="1.20.200.10">
    <property type="entry name" value="Fumarase/aspartase (Central domain)"/>
    <property type="match status" value="1"/>
</dbReference>
<dbReference type="SUPFAM" id="SSF48557">
    <property type="entry name" value="L-aspartase-like"/>
    <property type="match status" value="1"/>
</dbReference>
<evidence type="ECO:0000313" key="7">
    <source>
        <dbReference type="Proteomes" id="UP000177324"/>
    </source>
</evidence>
<dbReference type="PANTHER" id="PTHR43814:SF1">
    <property type="entry name" value="ARGININOSUCCINATE LYASE"/>
    <property type="match status" value="1"/>
</dbReference>
<sequence>MNQVGEMALKYAAGEDVVFDQQLVQYECLTNQAHVVMLKKQGLISSLVAKKLVAGLEEIKKLDQQGKFKLKPELEDVHSNVEQWLIDKLGIEIGGWLRLGIARNDQVYTDTRMWLKDELLVVAKELVSLMTGLVKVAKQHTKTVMPGYTHWRVSQPITYGHWLTAKAYHFGDDLSHILTTFDSINSCPLGIFEMAGTHLPLDRQLTAKLLGFARVTPNSLYTANQRGELEIKLLADLSLLALHIRRTMNEVIIWSSHEFGLVKVDDLYTSGGTAQPNLKNPDVLEVVRAKMAGIWGKLVTLLAIMDPLPSGYNRDTQATKPVIFEAIKDMQQALPVVEGILTSLKPDKQRMVKVAGMNFSVAPDVAVQLAVEDGISFRQAYQKVKLMIGKGKKLKLSPKAAALGHVSPGGSAPAEVKKQIKQLKQQFQVVGKKIGEKETLIKEGWKLLEQEVGKLIKEEL</sequence>
<dbReference type="Proteomes" id="UP000177324">
    <property type="component" value="Unassembled WGS sequence"/>
</dbReference>
<dbReference type="Gene3D" id="1.10.40.30">
    <property type="entry name" value="Fumarase/aspartase (C-terminal domain)"/>
    <property type="match status" value="1"/>
</dbReference>
<dbReference type="PRINTS" id="PR00145">
    <property type="entry name" value="ARGSUCLYASE"/>
</dbReference>
<evidence type="ECO:0000256" key="1">
    <source>
        <dbReference type="ARBA" id="ARBA00004941"/>
    </source>
</evidence>
<comment type="catalytic activity">
    <reaction evidence="4">
        <text>2-(N(omega)-L-arginino)succinate = fumarate + L-arginine</text>
        <dbReference type="Rhea" id="RHEA:24020"/>
        <dbReference type="ChEBI" id="CHEBI:29806"/>
        <dbReference type="ChEBI" id="CHEBI:32682"/>
        <dbReference type="ChEBI" id="CHEBI:57472"/>
        <dbReference type="EC" id="4.3.2.1"/>
    </reaction>
</comment>
<proteinExistence type="inferred from homology"/>
<evidence type="ECO:0000259" key="5">
    <source>
        <dbReference type="Pfam" id="PF00206"/>
    </source>
</evidence>
<dbReference type="CDD" id="cd01359">
    <property type="entry name" value="Argininosuccinate_lyase"/>
    <property type="match status" value="1"/>
</dbReference>
<protein>
    <recommendedName>
        <fullName evidence="2 4">Argininosuccinate lyase</fullName>
        <shortName evidence="4">ASAL</shortName>
        <ecNumber evidence="2 4">4.3.2.1</ecNumber>
    </recommendedName>
    <alternativeName>
        <fullName evidence="4">Arginosuccinase</fullName>
    </alternativeName>
</protein>
<evidence type="ECO:0000256" key="2">
    <source>
        <dbReference type="ARBA" id="ARBA00012338"/>
    </source>
</evidence>
<feature type="domain" description="Fumarate lyase N-terminal" evidence="5">
    <location>
        <begin position="38"/>
        <end position="296"/>
    </location>
</feature>
<dbReference type="Pfam" id="PF00206">
    <property type="entry name" value="Lyase_1"/>
    <property type="match status" value="1"/>
</dbReference>
<evidence type="ECO:0000256" key="4">
    <source>
        <dbReference type="HAMAP-Rule" id="MF_00006"/>
    </source>
</evidence>
<dbReference type="InterPro" id="IPR022761">
    <property type="entry name" value="Fumarate_lyase_N"/>
</dbReference>
<organism evidence="6 7">
    <name type="scientific">Candidatus Chisholmbacteria bacterium RIFCSPHIGHO2_01_FULL_48_12</name>
    <dbReference type="NCBI Taxonomy" id="1797589"/>
    <lineage>
        <taxon>Bacteria</taxon>
        <taxon>Candidatus Chisholmiibacteriota</taxon>
    </lineage>
</organism>
<accession>A0A1G1VPU0</accession>
<dbReference type="AlphaFoldDB" id="A0A1G1VPU0"/>
<dbReference type="GO" id="GO:0005829">
    <property type="term" value="C:cytosol"/>
    <property type="evidence" value="ECO:0007669"/>
    <property type="project" value="TreeGrafter"/>
</dbReference>
<dbReference type="EC" id="4.3.2.1" evidence="2 4"/>
<dbReference type="HAMAP" id="MF_00006">
    <property type="entry name" value="Arg_succ_lyase"/>
    <property type="match status" value="1"/>
</dbReference>
<dbReference type="InterPro" id="IPR024083">
    <property type="entry name" value="Fumarase/histidase_N"/>
</dbReference>
<keyword evidence="4 6" id="KW-0456">Lyase</keyword>
<keyword evidence="4" id="KW-0963">Cytoplasm</keyword>
<dbReference type="Gene3D" id="1.10.275.10">
    <property type="entry name" value="Fumarase/aspartase (N-terminal domain)"/>
    <property type="match status" value="1"/>
</dbReference>
<dbReference type="PRINTS" id="PR00149">
    <property type="entry name" value="FUMRATELYASE"/>
</dbReference>
<dbReference type="NCBIfam" id="TIGR00838">
    <property type="entry name" value="argH"/>
    <property type="match status" value="1"/>
</dbReference>
<reference evidence="6 7" key="1">
    <citation type="journal article" date="2016" name="Nat. Commun.">
        <title>Thousands of microbial genomes shed light on interconnected biogeochemical processes in an aquifer system.</title>
        <authorList>
            <person name="Anantharaman K."/>
            <person name="Brown C.T."/>
            <person name="Hug L.A."/>
            <person name="Sharon I."/>
            <person name="Castelle C.J."/>
            <person name="Probst A.J."/>
            <person name="Thomas B.C."/>
            <person name="Singh A."/>
            <person name="Wilkins M.J."/>
            <person name="Karaoz U."/>
            <person name="Brodie E.L."/>
            <person name="Williams K.H."/>
            <person name="Hubbard S.S."/>
            <person name="Banfield J.F."/>
        </authorList>
    </citation>
    <scope>NUCLEOTIDE SEQUENCE [LARGE SCALE GENOMIC DNA]</scope>
</reference>